<accession>A0AAV7LAB9</accession>
<reference evidence="2" key="1">
    <citation type="journal article" date="2022" name="bioRxiv">
        <title>Sequencing and chromosome-scale assembly of the giantPleurodeles waltlgenome.</title>
        <authorList>
            <person name="Brown T."/>
            <person name="Elewa A."/>
            <person name="Iarovenko S."/>
            <person name="Subramanian E."/>
            <person name="Araus A.J."/>
            <person name="Petzold A."/>
            <person name="Susuki M."/>
            <person name="Suzuki K.-i.T."/>
            <person name="Hayashi T."/>
            <person name="Toyoda A."/>
            <person name="Oliveira C."/>
            <person name="Osipova E."/>
            <person name="Leigh N.D."/>
            <person name="Simon A."/>
            <person name="Yun M.H."/>
        </authorList>
    </citation>
    <scope>NUCLEOTIDE SEQUENCE</scope>
    <source>
        <strain evidence="2">20211129_DDA</strain>
        <tissue evidence="2">Liver</tissue>
    </source>
</reference>
<feature type="compositionally biased region" description="Polar residues" evidence="1">
    <location>
        <begin position="39"/>
        <end position="48"/>
    </location>
</feature>
<evidence type="ECO:0000313" key="2">
    <source>
        <dbReference type="EMBL" id="KAJ1088581.1"/>
    </source>
</evidence>
<name>A0AAV7LAB9_PLEWA</name>
<feature type="region of interest" description="Disordered" evidence="1">
    <location>
        <begin position="1"/>
        <end position="70"/>
    </location>
</feature>
<feature type="compositionally biased region" description="Basic residues" evidence="1">
    <location>
        <begin position="1"/>
        <end position="12"/>
    </location>
</feature>
<sequence>MGVKVHAPRPRGARAPSNAGRDLMIPGAARARHTRISRRSSLLQSTRPDQGPRPSGSRARDEPPAAPVAI</sequence>
<evidence type="ECO:0000313" key="3">
    <source>
        <dbReference type="Proteomes" id="UP001066276"/>
    </source>
</evidence>
<dbReference type="EMBL" id="JANPWB010000015">
    <property type="protein sequence ID" value="KAJ1088581.1"/>
    <property type="molecule type" value="Genomic_DNA"/>
</dbReference>
<protein>
    <submittedName>
        <fullName evidence="2">Uncharacterized protein</fullName>
    </submittedName>
</protein>
<evidence type="ECO:0000256" key="1">
    <source>
        <dbReference type="SAM" id="MobiDB-lite"/>
    </source>
</evidence>
<organism evidence="2 3">
    <name type="scientific">Pleurodeles waltl</name>
    <name type="common">Iberian ribbed newt</name>
    <dbReference type="NCBI Taxonomy" id="8319"/>
    <lineage>
        <taxon>Eukaryota</taxon>
        <taxon>Metazoa</taxon>
        <taxon>Chordata</taxon>
        <taxon>Craniata</taxon>
        <taxon>Vertebrata</taxon>
        <taxon>Euteleostomi</taxon>
        <taxon>Amphibia</taxon>
        <taxon>Batrachia</taxon>
        <taxon>Caudata</taxon>
        <taxon>Salamandroidea</taxon>
        <taxon>Salamandridae</taxon>
        <taxon>Pleurodelinae</taxon>
        <taxon>Pleurodeles</taxon>
    </lineage>
</organism>
<dbReference type="Proteomes" id="UP001066276">
    <property type="component" value="Chromosome 11"/>
</dbReference>
<gene>
    <name evidence="2" type="ORF">NDU88_001738</name>
</gene>
<keyword evidence="3" id="KW-1185">Reference proteome</keyword>
<dbReference type="AlphaFoldDB" id="A0AAV7LAB9"/>
<proteinExistence type="predicted"/>
<comment type="caution">
    <text evidence="2">The sequence shown here is derived from an EMBL/GenBank/DDBJ whole genome shotgun (WGS) entry which is preliminary data.</text>
</comment>